<proteinExistence type="predicted"/>
<dbReference type="InterPro" id="IPR005024">
    <property type="entry name" value="Snf7_fam"/>
</dbReference>
<name>A0A9P6PRK6_9FUNG</name>
<comment type="caution">
    <text evidence="2">The sequence shown here is derived from an EMBL/GenBank/DDBJ whole genome shotgun (WGS) entry which is preliminary data.</text>
</comment>
<evidence type="ECO:0000256" key="1">
    <source>
        <dbReference type="SAM" id="MobiDB-lite"/>
    </source>
</evidence>
<dbReference type="PANTHER" id="PTHR10476">
    <property type="entry name" value="CHARGED MULTIVESICULAR BODY PROTEIN"/>
    <property type="match status" value="1"/>
</dbReference>
<reference evidence="2" key="1">
    <citation type="journal article" date="2020" name="Fungal Divers.">
        <title>Resolving the Mortierellaceae phylogeny through synthesis of multi-gene phylogenetics and phylogenomics.</title>
        <authorList>
            <person name="Vandepol N."/>
            <person name="Liber J."/>
            <person name="Desiro A."/>
            <person name="Na H."/>
            <person name="Kennedy M."/>
            <person name="Barry K."/>
            <person name="Grigoriev I.V."/>
            <person name="Miller A.N."/>
            <person name="O'Donnell K."/>
            <person name="Stajich J.E."/>
            <person name="Bonito G."/>
        </authorList>
    </citation>
    <scope>NUCLEOTIDE SEQUENCE</scope>
    <source>
        <strain evidence="2">BC1065</strain>
    </source>
</reference>
<feature type="compositionally biased region" description="Basic and acidic residues" evidence="1">
    <location>
        <begin position="211"/>
        <end position="221"/>
    </location>
</feature>
<organism evidence="2 3">
    <name type="scientific">Actinomortierella ambigua</name>
    <dbReference type="NCBI Taxonomy" id="1343610"/>
    <lineage>
        <taxon>Eukaryota</taxon>
        <taxon>Fungi</taxon>
        <taxon>Fungi incertae sedis</taxon>
        <taxon>Mucoromycota</taxon>
        <taxon>Mortierellomycotina</taxon>
        <taxon>Mortierellomycetes</taxon>
        <taxon>Mortierellales</taxon>
        <taxon>Mortierellaceae</taxon>
        <taxon>Actinomortierella</taxon>
    </lineage>
</organism>
<sequence>MASTLKSYSDSVQRFFGKKTPDEMVRKWRQDINAERRALDRQIRSIEAEEAKIKASIKQMAKRKDIKTCRVLAKSLVRSKRQKDRISTAKAQLNSIQMQLQYQLSTLKISGTIQKSTEIMQMVNGTVKLPQISEAMQTMSKEMMKAGIIEEMIEDTFESLDDENVEEEAEEEVDKVLAEITDGLFGTVKAAPTTLPKEAEEEAQEEPELDAMQRRLEALKS</sequence>
<dbReference type="EMBL" id="JAAAJB010000747">
    <property type="protein sequence ID" value="KAG0251478.1"/>
    <property type="molecule type" value="Genomic_DNA"/>
</dbReference>
<evidence type="ECO:0000313" key="3">
    <source>
        <dbReference type="Proteomes" id="UP000807716"/>
    </source>
</evidence>
<protein>
    <submittedName>
        <fullName evidence="2">Vacuolar protein-sorting-associated protein 24</fullName>
    </submittedName>
</protein>
<dbReference type="Proteomes" id="UP000807716">
    <property type="component" value="Unassembled WGS sequence"/>
</dbReference>
<dbReference type="GO" id="GO:0007034">
    <property type="term" value="P:vacuolar transport"/>
    <property type="evidence" value="ECO:0007669"/>
    <property type="project" value="InterPro"/>
</dbReference>
<keyword evidence="3" id="KW-1185">Reference proteome</keyword>
<dbReference type="OrthoDB" id="2329734at2759"/>
<feature type="compositionally biased region" description="Acidic residues" evidence="1">
    <location>
        <begin position="199"/>
        <end position="209"/>
    </location>
</feature>
<evidence type="ECO:0000313" key="2">
    <source>
        <dbReference type="EMBL" id="KAG0251478.1"/>
    </source>
</evidence>
<gene>
    <name evidence="2" type="primary">VPS24</name>
    <name evidence="2" type="ORF">DFQ27_008723</name>
</gene>
<dbReference type="Pfam" id="PF03357">
    <property type="entry name" value="Snf7"/>
    <property type="match status" value="1"/>
</dbReference>
<dbReference type="AlphaFoldDB" id="A0A9P6PRK6"/>
<dbReference type="Gene3D" id="6.10.140.1230">
    <property type="match status" value="1"/>
</dbReference>
<accession>A0A9P6PRK6</accession>
<feature type="region of interest" description="Disordered" evidence="1">
    <location>
        <begin position="188"/>
        <end position="221"/>
    </location>
</feature>